<dbReference type="EMBL" id="AK129982">
    <property type="protein sequence ID" value="BAC85268.1"/>
    <property type="molecule type" value="mRNA"/>
</dbReference>
<proteinExistence type="evidence at transcript level"/>
<evidence type="ECO:0000313" key="1">
    <source>
        <dbReference type="EMBL" id="BAC85268.1"/>
    </source>
</evidence>
<protein>
    <submittedName>
        <fullName evidence="1">cDNA FLJ26472 fis, clone KDN04506</fullName>
    </submittedName>
</protein>
<name>Q6ZP57_HUMAN</name>
<sequence length="149" mass="16813">MRLLPRTSIPRRQPFSRWRKQNLKTPVSLNCSRSCKLLEGRGMPAIFIIALPPPNTIGGPALIISLQVYPAAPERQRPARRGHDDGGGFVKTKMGICREKKERSDCYCVYIEREDIRDSILKKTCTLNNCFAEMLLICSFAPATLPQPL</sequence>
<dbReference type="PhylomeDB" id="Q6ZP57"/>
<accession>Q6ZP57</accession>
<organism evidence="1">
    <name type="scientific">Homo sapiens</name>
    <name type="common">Human</name>
    <dbReference type="NCBI Taxonomy" id="9606"/>
    <lineage>
        <taxon>Eukaryota</taxon>
        <taxon>Metazoa</taxon>
        <taxon>Chordata</taxon>
        <taxon>Craniata</taxon>
        <taxon>Vertebrata</taxon>
        <taxon>Euteleostomi</taxon>
        <taxon>Mammalia</taxon>
        <taxon>Eutheria</taxon>
        <taxon>Euarchontoglires</taxon>
        <taxon>Primates</taxon>
        <taxon>Haplorrhini</taxon>
        <taxon>Catarrhini</taxon>
        <taxon>Hominidae</taxon>
        <taxon>Homo</taxon>
    </lineage>
</organism>
<reference evidence="1" key="1">
    <citation type="submission" date="2003-07" db="EMBL/GenBank/DDBJ databases">
        <title>NEDO human cDNA sequencing project.</title>
        <authorList>
            <person name="Ota T."/>
            <person name="Nakagawa S."/>
            <person name="Senoh A."/>
            <person name="Mizuguchi H."/>
            <person name="Inagaki H."/>
            <person name="Suzuki Y."/>
            <person name="Hata H."/>
            <person name="Nakagawa K."/>
            <person name="Mizuno S."/>
            <person name="Morinaga M."/>
            <person name="Kawamura M."/>
            <person name="Sugiyama T."/>
            <person name="Irie R."/>
            <person name="Otsuki T."/>
            <person name="Sato H."/>
            <person name="Nishikawa T."/>
            <person name="Sugiyama A."/>
            <person name="Kawakami B."/>
            <person name="Nagai K."/>
            <person name="Isogai T."/>
            <person name="Sugano S."/>
        </authorList>
    </citation>
    <scope>NUCLEOTIDE SEQUENCE</scope>
    <source>
        <tissue evidence="1">Kidney</tissue>
    </source>
</reference>
<dbReference type="AlphaFoldDB" id="Q6ZP57"/>